<feature type="region of interest" description="Disordered" evidence="1">
    <location>
        <begin position="60"/>
        <end position="92"/>
    </location>
</feature>
<gene>
    <name evidence="2" type="ORF">GCM10023175_22340</name>
</gene>
<dbReference type="Proteomes" id="UP001501598">
    <property type="component" value="Unassembled WGS sequence"/>
</dbReference>
<protein>
    <submittedName>
        <fullName evidence="2">Uncharacterized protein</fullName>
    </submittedName>
</protein>
<reference evidence="3" key="1">
    <citation type="journal article" date="2019" name="Int. J. Syst. Evol. Microbiol.">
        <title>The Global Catalogue of Microorganisms (GCM) 10K type strain sequencing project: providing services to taxonomists for standard genome sequencing and annotation.</title>
        <authorList>
            <consortium name="The Broad Institute Genomics Platform"/>
            <consortium name="The Broad Institute Genome Sequencing Center for Infectious Disease"/>
            <person name="Wu L."/>
            <person name="Ma J."/>
        </authorList>
    </citation>
    <scope>NUCLEOTIDE SEQUENCE [LARGE SCALE GENOMIC DNA]</scope>
    <source>
        <strain evidence="3">JCM 17906</strain>
    </source>
</reference>
<dbReference type="EMBL" id="BAABGT010000029">
    <property type="protein sequence ID" value="GAA4544334.1"/>
    <property type="molecule type" value="Genomic_DNA"/>
</dbReference>
<keyword evidence="3" id="KW-1185">Reference proteome</keyword>
<feature type="compositionally biased region" description="Basic and acidic residues" evidence="1">
    <location>
        <begin position="73"/>
        <end position="85"/>
    </location>
</feature>
<name>A0ABP8RQ25_9PSEU</name>
<feature type="region of interest" description="Disordered" evidence="1">
    <location>
        <begin position="1"/>
        <end position="41"/>
    </location>
</feature>
<comment type="caution">
    <text evidence="2">The sequence shown here is derived from an EMBL/GenBank/DDBJ whole genome shotgun (WGS) entry which is preliminary data.</text>
</comment>
<accession>A0ABP8RQ25</accession>
<evidence type="ECO:0000313" key="3">
    <source>
        <dbReference type="Proteomes" id="UP001501598"/>
    </source>
</evidence>
<evidence type="ECO:0000313" key="2">
    <source>
        <dbReference type="EMBL" id="GAA4544334.1"/>
    </source>
</evidence>
<organism evidence="2 3">
    <name type="scientific">Pseudonocardia xishanensis</name>
    <dbReference type="NCBI Taxonomy" id="630995"/>
    <lineage>
        <taxon>Bacteria</taxon>
        <taxon>Bacillati</taxon>
        <taxon>Actinomycetota</taxon>
        <taxon>Actinomycetes</taxon>
        <taxon>Pseudonocardiales</taxon>
        <taxon>Pseudonocardiaceae</taxon>
        <taxon>Pseudonocardia</taxon>
    </lineage>
</organism>
<sequence length="92" mass="9756">MAGVEHAAGPGGHGGVDRGGVRRHRHRAGDRGRHDEDLLGSVERVRERGRVGEVRGVHADAAACERGGLGRVSDADPHRLGRDPLQESLDDA</sequence>
<feature type="compositionally biased region" description="Basic and acidic residues" evidence="1">
    <location>
        <begin position="29"/>
        <end position="41"/>
    </location>
</feature>
<proteinExistence type="predicted"/>
<evidence type="ECO:0000256" key="1">
    <source>
        <dbReference type="SAM" id="MobiDB-lite"/>
    </source>
</evidence>